<sequence length="324" mass="34523">MIEVLKPGLMSTVQDLGRPGQRAIGVPVGGALDTFSLRAANALVGNPDEAAALEFTLTGPCLRFAHDVVIAICGGRFEVEVNELALPMWRPLRLGAGSELRIGRVQRGARGYLAFAGGLDVPAVLGGRGCLPGSGFPALAGRPLQEGDRLRLRGMSLAGRSWPRADIGVRMARWWANPAPVLELDQPAEALLLPGRDTLADTDLLHETAWRVSARSNRMGLRLEGPALELAEPAPGLSEPVVPGTLQLPPEGGPILLLADAQTVGGYPRIGHVARADLPRLAQLAPGETLRFLPASPETAIDRLRQMERHLQKLRLAAQQVMGE</sequence>
<keyword evidence="2" id="KW-0378">Hydrolase</keyword>
<dbReference type="InterPro" id="IPR029000">
    <property type="entry name" value="Cyclophilin-like_dom_sf"/>
</dbReference>
<dbReference type="GO" id="GO:0016787">
    <property type="term" value="F:hydrolase activity"/>
    <property type="evidence" value="ECO:0007669"/>
    <property type="project" value="UniProtKB-KW"/>
</dbReference>
<dbReference type="Proteomes" id="UP000199603">
    <property type="component" value="Unassembled WGS sequence"/>
</dbReference>
<evidence type="ECO:0000256" key="2">
    <source>
        <dbReference type="ARBA" id="ARBA00022801"/>
    </source>
</evidence>
<dbReference type="EMBL" id="FNAG01000002">
    <property type="protein sequence ID" value="SDD34592.1"/>
    <property type="molecule type" value="Genomic_DNA"/>
</dbReference>
<keyword evidence="3" id="KW-0067">ATP-binding</keyword>
<dbReference type="STRING" id="265719.SAMN04488509_10292"/>
<evidence type="ECO:0000313" key="6">
    <source>
        <dbReference type="Proteomes" id="UP000199603"/>
    </source>
</evidence>
<feature type="domain" description="Carboxyltransferase" evidence="4">
    <location>
        <begin position="23"/>
        <end position="310"/>
    </location>
</feature>
<dbReference type="OrthoDB" id="9768696at2"/>
<dbReference type="NCBIfam" id="TIGR00724">
    <property type="entry name" value="urea_amlyse_rel"/>
    <property type="match status" value="1"/>
</dbReference>
<protein>
    <submittedName>
        <fullName evidence="5">Antagonist of KipI</fullName>
    </submittedName>
</protein>
<keyword evidence="1" id="KW-0547">Nucleotide-binding</keyword>
<name>A0A1G6TZK4_9GAMM</name>
<dbReference type="PANTHER" id="PTHR43309:SF3">
    <property type="entry name" value="5-OXOPROLINASE SUBUNIT C"/>
    <property type="match status" value="1"/>
</dbReference>
<accession>A0A1G6TZK4</accession>
<organism evidence="5 6">
    <name type="scientific">Aquimonas voraii</name>
    <dbReference type="NCBI Taxonomy" id="265719"/>
    <lineage>
        <taxon>Bacteria</taxon>
        <taxon>Pseudomonadati</taxon>
        <taxon>Pseudomonadota</taxon>
        <taxon>Gammaproteobacteria</taxon>
        <taxon>Lysobacterales</taxon>
        <taxon>Lysobacteraceae</taxon>
        <taxon>Aquimonas</taxon>
    </lineage>
</organism>
<evidence type="ECO:0000256" key="3">
    <source>
        <dbReference type="ARBA" id="ARBA00022840"/>
    </source>
</evidence>
<gene>
    <name evidence="5" type="ORF">SAMN04488509_10292</name>
</gene>
<dbReference type="AlphaFoldDB" id="A0A1G6TZK4"/>
<dbReference type="SUPFAM" id="SSF50891">
    <property type="entry name" value="Cyclophilin-like"/>
    <property type="match status" value="1"/>
</dbReference>
<evidence type="ECO:0000256" key="1">
    <source>
        <dbReference type="ARBA" id="ARBA00022741"/>
    </source>
</evidence>
<dbReference type="GO" id="GO:0005524">
    <property type="term" value="F:ATP binding"/>
    <property type="evidence" value="ECO:0007669"/>
    <property type="project" value="UniProtKB-KW"/>
</dbReference>
<dbReference type="Pfam" id="PF02626">
    <property type="entry name" value="CT_A_B"/>
    <property type="match status" value="1"/>
</dbReference>
<evidence type="ECO:0000313" key="5">
    <source>
        <dbReference type="EMBL" id="SDD34592.1"/>
    </source>
</evidence>
<evidence type="ECO:0000259" key="4">
    <source>
        <dbReference type="SMART" id="SM00797"/>
    </source>
</evidence>
<reference evidence="5 6" key="1">
    <citation type="submission" date="2016-10" db="EMBL/GenBank/DDBJ databases">
        <authorList>
            <person name="de Groot N.N."/>
        </authorList>
    </citation>
    <scope>NUCLEOTIDE SEQUENCE [LARGE SCALE GENOMIC DNA]</scope>
    <source>
        <strain evidence="5 6">DSM 16957</strain>
    </source>
</reference>
<dbReference type="InterPro" id="IPR052708">
    <property type="entry name" value="PxpC"/>
</dbReference>
<dbReference type="SMART" id="SM00797">
    <property type="entry name" value="AHS2"/>
    <property type="match status" value="1"/>
</dbReference>
<dbReference type="InterPro" id="IPR003778">
    <property type="entry name" value="CT_A_B"/>
</dbReference>
<keyword evidence="6" id="KW-1185">Reference proteome</keyword>
<dbReference type="PANTHER" id="PTHR43309">
    <property type="entry name" value="5-OXOPROLINASE SUBUNIT C"/>
    <property type="match status" value="1"/>
</dbReference>
<dbReference type="RefSeq" id="WP_091239688.1">
    <property type="nucleotide sequence ID" value="NZ_FNAG01000002.1"/>
</dbReference>
<dbReference type="Gene3D" id="2.40.100.10">
    <property type="entry name" value="Cyclophilin-like"/>
    <property type="match status" value="1"/>
</dbReference>
<proteinExistence type="predicted"/>